<reference evidence="1" key="1">
    <citation type="journal article" date="2020" name="Environ. Microbiol.">
        <title>The novel and transferable erm(51) gene confers Macrolides, Lincosamides, and Streptogramins B (MLSB) resistance to clonal Rhodococcus equi in the environment.</title>
        <authorList>
            <person name="Huber L."/>
            <person name="Giguere S."/>
            <person name="Slovis N.M."/>
            <person name="Alvarez-Narvaez S."/>
            <person name="Hart K.A."/>
            <person name="Greiter M."/>
            <person name="Morris E.R.A."/>
            <person name="Cohen N.D."/>
        </authorList>
    </citation>
    <scope>NUCLEOTIDE SEQUENCE</scope>
    <source>
        <strain evidence="1">Lh_116_1</strain>
    </source>
</reference>
<protein>
    <submittedName>
        <fullName evidence="1">Uncharacterized protein</fullName>
    </submittedName>
</protein>
<comment type="caution">
    <text evidence="1">The sequence shown here is derived from an EMBL/GenBank/DDBJ whole genome shotgun (WGS) entry which is preliminary data.</text>
</comment>
<dbReference type="EMBL" id="WVBC01000002">
    <property type="protein sequence ID" value="NKT77341.1"/>
    <property type="molecule type" value="Genomic_DNA"/>
</dbReference>
<evidence type="ECO:0000313" key="2">
    <source>
        <dbReference type="Proteomes" id="UP000603463"/>
    </source>
</evidence>
<accession>A0A9Q5EWV5</accession>
<evidence type="ECO:0000313" key="1">
    <source>
        <dbReference type="EMBL" id="NKT77341.1"/>
    </source>
</evidence>
<proteinExistence type="predicted"/>
<dbReference type="AlphaFoldDB" id="A0A9Q5EWV5"/>
<dbReference type="Proteomes" id="UP000603463">
    <property type="component" value="Unassembled WGS sequence"/>
</dbReference>
<name>A0A9Q5EWV5_RHOHA</name>
<sequence>MNLYVAPVGTALPGPAFDDGWQALGFVETKTGMTYVDEYRRGLEAIGGAISAARDSLFTISFTAHNVSRQIRAILFGLPVGRSARSLRRRRCKLRRKRRMRKRNR</sequence>
<organism evidence="1 2">
    <name type="scientific">Rhodococcus hoagii</name>
    <name type="common">Corynebacterium equii</name>
    <dbReference type="NCBI Taxonomy" id="43767"/>
    <lineage>
        <taxon>Bacteria</taxon>
        <taxon>Bacillati</taxon>
        <taxon>Actinomycetota</taxon>
        <taxon>Actinomycetes</taxon>
        <taxon>Mycobacteriales</taxon>
        <taxon>Nocardiaceae</taxon>
        <taxon>Prescottella</taxon>
    </lineage>
</organism>
<gene>
    <name evidence="1" type="ORF">GS882_03825</name>
</gene>